<dbReference type="RefSeq" id="WP_191154248.1">
    <property type="nucleotide sequence ID" value="NZ_JACWUN010000004.1"/>
</dbReference>
<dbReference type="Gene3D" id="3.10.450.50">
    <property type="match status" value="1"/>
</dbReference>
<dbReference type="Pfam" id="PF02810">
    <property type="entry name" value="SEC-C"/>
    <property type="match status" value="1"/>
</dbReference>
<proteinExistence type="predicted"/>
<name>A0A8J6UGL4_9BACT</name>
<dbReference type="AlphaFoldDB" id="A0A8J6UGL4"/>
<organism evidence="1 2">
    <name type="scientific">Pelovirga terrestris</name>
    <dbReference type="NCBI Taxonomy" id="2771352"/>
    <lineage>
        <taxon>Bacteria</taxon>
        <taxon>Pseudomonadati</taxon>
        <taxon>Thermodesulfobacteriota</taxon>
        <taxon>Desulfuromonadia</taxon>
        <taxon>Geobacterales</taxon>
        <taxon>Geobacteraceae</taxon>
        <taxon>Pelovirga</taxon>
    </lineage>
</organism>
<protein>
    <submittedName>
        <fullName evidence="1">SEC-C domain-containing protein</fullName>
    </submittedName>
</protein>
<accession>A0A8J6UGL4</accession>
<comment type="caution">
    <text evidence="1">The sequence shown here is derived from an EMBL/GenBank/DDBJ whole genome shotgun (WGS) entry which is preliminary data.</text>
</comment>
<evidence type="ECO:0000313" key="2">
    <source>
        <dbReference type="Proteomes" id="UP000632828"/>
    </source>
</evidence>
<evidence type="ECO:0000313" key="1">
    <source>
        <dbReference type="EMBL" id="MBD1399973.1"/>
    </source>
</evidence>
<dbReference type="EMBL" id="JACWUN010000004">
    <property type="protein sequence ID" value="MBD1399973.1"/>
    <property type="molecule type" value="Genomic_DNA"/>
</dbReference>
<reference evidence="1" key="1">
    <citation type="submission" date="2020-09" db="EMBL/GenBank/DDBJ databases">
        <title>Pelobacter alkaliphilus sp. nov., a novel anaerobic arsenate-reducing bacterium from terrestrial mud volcano.</title>
        <authorList>
            <person name="Khomyakova M.A."/>
            <person name="Merkel A.Y."/>
            <person name="Slobodkin A.I."/>
        </authorList>
    </citation>
    <scope>NUCLEOTIDE SEQUENCE</scope>
    <source>
        <strain evidence="1">M08fum</strain>
    </source>
</reference>
<dbReference type="Proteomes" id="UP000632828">
    <property type="component" value="Unassembled WGS sequence"/>
</dbReference>
<sequence>MKINRNDPCPCGSGKKYKKCCLEKHQSSAQPEDVVETFTEVRQLLAGKDFASLDEVNAFLATHMTQRNQLPKKDFAGLSSEQIHRFLHFPFESDTLIVFPKQLATQPSAPILTFFSMLVEAIGEKGLKPTATGNLPRSFCREAALSYWGDLVHGEKTRYGNINKEEDFFDLHVTRIVAELAGLIRKYRGKFILSRECRMLIGATGMTCIYPRLFRTYVEKFNWGYWDGYPELGFIQQSFLFSLYLLHRHGGDWQPQTFYEDHFLQAFPMILEEVPAGPYTTPEQTVRSCYSLRSLEHFCGFFGLAKSEPISTEQRYPRQFRVRKLPLLGATAKFGV</sequence>
<keyword evidence="2" id="KW-1185">Reference proteome</keyword>
<gene>
    <name evidence="1" type="ORF">ICT70_04740</name>
</gene>
<dbReference type="SUPFAM" id="SSF103642">
    <property type="entry name" value="Sec-C motif"/>
    <property type="match status" value="1"/>
</dbReference>
<dbReference type="InterPro" id="IPR004027">
    <property type="entry name" value="SEC_C_motif"/>
</dbReference>